<keyword evidence="2" id="KW-1185">Reference proteome</keyword>
<keyword evidence="1" id="KW-0812">Transmembrane</keyword>
<evidence type="ECO:0000256" key="1">
    <source>
        <dbReference type="SAM" id="Phobius"/>
    </source>
</evidence>
<organism evidence="2 3">
    <name type="scientific">Ditylenchus dipsaci</name>
    <dbReference type="NCBI Taxonomy" id="166011"/>
    <lineage>
        <taxon>Eukaryota</taxon>
        <taxon>Metazoa</taxon>
        <taxon>Ecdysozoa</taxon>
        <taxon>Nematoda</taxon>
        <taxon>Chromadorea</taxon>
        <taxon>Rhabditida</taxon>
        <taxon>Tylenchina</taxon>
        <taxon>Tylenchomorpha</taxon>
        <taxon>Sphaerularioidea</taxon>
        <taxon>Anguinidae</taxon>
        <taxon>Anguininae</taxon>
        <taxon>Ditylenchus</taxon>
    </lineage>
</organism>
<dbReference type="Proteomes" id="UP000887574">
    <property type="component" value="Unplaced"/>
</dbReference>
<feature type="transmembrane region" description="Helical" evidence="1">
    <location>
        <begin position="86"/>
        <end position="105"/>
    </location>
</feature>
<feature type="transmembrane region" description="Helical" evidence="1">
    <location>
        <begin position="32"/>
        <end position="54"/>
    </location>
</feature>
<evidence type="ECO:0000313" key="3">
    <source>
        <dbReference type="WBParaSite" id="jg20800"/>
    </source>
</evidence>
<proteinExistence type="predicted"/>
<protein>
    <submittedName>
        <fullName evidence="3">Uncharacterized protein</fullName>
    </submittedName>
</protein>
<dbReference type="WBParaSite" id="jg20800">
    <property type="protein sequence ID" value="jg20800"/>
    <property type="gene ID" value="jg20800"/>
</dbReference>
<name>A0A915DLD6_9BILA</name>
<keyword evidence="1" id="KW-1133">Transmembrane helix</keyword>
<evidence type="ECO:0000313" key="2">
    <source>
        <dbReference type="Proteomes" id="UP000887574"/>
    </source>
</evidence>
<reference evidence="3" key="1">
    <citation type="submission" date="2022-11" db="UniProtKB">
        <authorList>
            <consortium name="WormBaseParasite"/>
        </authorList>
    </citation>
    <scope>IDENTIFICATION</scope>
</reference>
<feature type="transmembrane region" description="Helical" evidence="1">
    <location>
        <begin position="125"/>
        <end position="147"/>
    </location>
</feature>
<keyword evidence="1" id="KW-0472">Membrane</keyword>
<accession>A0A915DLD6</accession>
<sequence>MPSDDQSSVKKLAMRFQKYIKVKQEQQELQDFWNVIILGSITFMLEYLVGSIFLHVPCESLSMMFLCVLNMLCLIGLLYKDPCYLLPLMFHNMILLVVMCCVYLFTLAELMTYKQDFSIWPLFRFWSVFVCSTLFVLLILGGNELFLRRAYSHMLEPIPDLSGYFPANTSVIDQNDVEGNAQPSDISMNILVKNVNETNIYPTINNID</sequence>
<dbReference type="AlphaFoldDB" id="A0A915DLD6"/>
<feature type="transmembrane region" description="Helical" evidence="1">
    <location>
        <begin position="60"/>
        <end position="79"/>
    </location>
</feature>